<evidence type="ECO:0000313" key="2">
    <source>
        <dbReference type="Proteomes" id="UP001239213"/>
    </source>
</evidence>
<dbReference type="AlphaFoldDB" id="A0AAI9V1P8"/>
<organism evidence="1 2">
    <name type="scientific">Colletotrichum cuscutae</name>
    <dbReference type="NCBI Taxonomy" id="1209917"/>
    <lineage>
        <taxon>Eukaryota</taxon>
        <taxon>Fungi</taxon>
        <taxon>Dikarya</taxon>
        <taxon>Ascomycota</taxon>
        <taxon>Pezizomycotina</taxon>
        <taxon>Sordariomycetes</taxon>
        <taxon>Hypocreomycetidae</taxon>
        <taxon>Glomerellales</taxon>
        <taxon>Glomerellaceae</taxon>
        <taxon>Colletotrichum</taxon>
        <taxon>Colletotrichum acutatum species complex</taxon>
    </lineage>
</organism>
<protein>
    <submittedName>
        <fullName evidence="1">Uncharacterized protein</fullName>
    </submittedName>
</protein>
<evidence type="ECO:0000313" key="1">
    <source>
        <dbReference type="EMBL" id="KAK1467786.1"/>
    </source>
</evidence>
<name>A0AAI9V1P8_9PEZI</name>
<accession>A0AAI9V1P8</accession>
<comment type="caution">
    <text evidence="1">The sequence shown here is derived from an EMBL/GenBank/DDBJ whole genome shotgun (WGS) entry which is preliminary data.</text>
</comment>
<dbReference type="Proteomes" id="UP001239213">
    <property type="component" value="Unassembled WGS sequence"/>
</dbReference>
<sequence length="211" mass="23566">MLESTTVPGSVRKDTSLPYGYFTLVCKCVRTQPIRLFIEVHGNKSNCGTRTDQVRCGQCAIRSCERAGDAMEKEGATYYLLRIQQHLARQAPMALASGVLCKVSVQVVVAVAKTVPGQVTEAGKRSRIWPILRCSSFAFRPSSQPLGSGPACRPLPIHFNHSILGQSLLLVCRCYYYAVLYRYKAHAKLRTEVLYIRFVPGFYIIFSHCVL</sequence>
<keyword evidence="2" id="KW-1185">Reference proteome</keyword>
<gene>
    <name evidence="1" type="ORF">CCUS01_07053</name>
</gene>
<proteinExistence type="predicted"/>
<reference evidence="1" key="1">
    <citation type="submission" date="2016-11" db="EMBL/GenBank/DDBJ databases">
        <title>The genome sequence of Colletotrichum cuscutae.</title>
        <authorList>
            <person name="Baroncelli R."/>
        </authorList>
    </citation>
    <scope>NUCLEOTIDE SEQUENCE</scope>
    <source>
        <strain evidence="1">IMI 304802</strain>
    </source>
</reference>
<dbReference type="EMBL" id="MPDP01000256">
    <property type="protein sequence ID" value="KAK1467786.1"/>
    <property type="molecule type" value="Genomic_DNA"/>
</dbReference>